<evidence type="ECO:0000313" key="2">
    <source>
        <dbReference type="Proteomes" id="UP000830768"/>
    </source>
</evidence>
<accession>A0ACD3ZLH9</accession>
<protein>
    <submittedName>
        <fullName evidence="1">Uncharacterized protein</fullName>
    </submittedName>
</protein>
<evidence type="ECO:0000313" key="1">
    <source>
        <dbReference type="EMBL" id="UPL01948.1"/>
    </source>
</evidence>
<organism evidence="1 2">
    <name type="scientific">Fusarium solani subsp. cucurbitae</name>
    <name type="common">Neocosmosporum cucurbitae</name>
    <dbReference type="NCBI Taxonomy" id="2747967"/>
    <lineage>
        <taxon>Eukaryota</taxon>
        <taxon>Fungi</taxon>
        <taxon>Dikarya</taxon>
        <taxon>Ascomycota</taxon>
        <taxon>Pezizomycotina</taxon>
        <taxon>Sordariomycetes</taxon>
        <taxon>Hypocreomycetidae</taxon>
        <taxon>Hypocreales</taxon>
        <taxon>Nectriaceae</taxon>
        <taxon>Fusarium</taxon>
        <taxon>Fusarium solani species complex</taxon>
    </lineage>
</organism>
<sequence length="218" mass="23513">MADPEGGGPNLGPIGKRPGPPSPPGTDPKRSRIALPDGGTRLPGSQENPHDLDNTTQSPNLDPLDQPSSSTHSNGNPEAIRPHLPFHQRDGEGASATLGESASGHKLPAREPLLPQFMMSQPLGFWLGPCFRESIAIQNEARLSMMIERIQRGQVEGFVFDRRELAWAGRIAALIQHAQMTADDPYNSDDRSSDGFPAPEEDVPAEPKDIVDATKHPS</sequence>
<dbReference type="Proteomes" id="UP000830768">
    <property type="component" value="Chromosome 11"/>
</dbReference>
<keyword evidence="2" id="KW-1185">Reference proteome</keyword>
<dbReference type="EMBL" id="CP090039">
    <property type="protein sequence ID" value="UPL01948.1"/>
    <property type="molecule type" value="Genomic_DNA"/>
</dbReference>
<proteinExistence type="predicted"/>
<reference evidence="1" key="1">
    <citation type="submission" date="2021-11" db="EMBL/GenBank/DDBJ databases">
        <title>Fusarium solani-melongenae Genome sequencing and assembly.</title>
        <authorList>
            <person name="Xie S."/>
            <person name="Huang L."/>
            <person name="Zhang X."/>
        </authorList>
    </citation>
    <scope>NUCLEOTIDE SEQUENCE</scope>
    <source>
        <strain evidence="1">CRI 24-3</strain>
    </source>
</reference>
<gene>
    <name evidence="1" type="ORF">LCI18_012882</name>
</gene>
<name>A0ACD3ZLH9_FUSSC</name>